<organism evidence="2 3">
    <name type="scientific">Pristionchus entomophagus</name>
    <dbReference type="NCBI Taxonomy" id="358040"/>
    <lineage>
        <taxon>Eukaryota</taxon>
        <taxon>Metazoa</taxon>
        <taxon>Ecdysozoa</taxon>
        <taxon>Nematoda</taxon>
        <taxon>Chromadorea</taxon>
        <taxon>Rhabditida</taxon>
        <taxon>Rhabditina</taxon>
        <taxon>Diplogasteromorpha</taxon>
        <taxon>Diplogasteroidea</taxon>
        <taxon>Neodiplogasteridae</taxon>
        <taxon>Pristionchus</taxon>
    </lineage>
</organism>
<evidence type="ECO:0000259" key="1">
    <source>
        <dbReference type="SMART" id="SM00156"/>
    </source>
</evidence>
<dbReference type="GO" id="GO:0005737">
    <property type="term" value="C:cytoplasm"/>
    <property type="evidence" value="ECO:0007669"/>
    <property type="project" value="TreeGrafter"/>
</dbReference>
<dbReference type="GO" id="GO:0005634">
    <property type="term" value="C:nucleus"/>
    <property type="evidence" value="ECO:0007669"/>
    <property type="project" value="TreeGrafter"/>
</dbReference>
<reference evidence="2" key="1">
    <citation type="submission" date="2023-10" db="EMBL/GenBank/DDBJ databases">
        <title>Genome assembly of Pristionchus species.</title>
        <authorList>
            <person name="Yoshida K."/>
            <person name="Sommer R.J."/>
        </authorList>
    </citation>
    <scope>NUCLEOTIDE SEQUENCE</scope>
    <source>
        <strain evidence="2">RS0144</strain>
    </source>
</reference>
<protein>
    <recommendedName>
        <fullName evidence="1">Serine/threonine specific protein phosphatases domain-containing protein</fullName>
    </recommendedName>
</protein>
<feature type="non-terminal residue" evidence="2">
    <location>
        <position position="270"/>
    </location>
</feature>
<dbReference type="GO" id="GO:0004722">
    <property type="term" value="F:protein serine/threonine phosphatase activity"/>
    <property type="evidence" value="ECO:0007669"/>
    <property type="project" value="TreeGrafter"/>
</dbReference>
<dbReference type="Gene3D" id="3.60.21.10">
    <property type="match status" value="1"/>
</dbReference>
<accession>A0AAV5T5S8</accession>
<name>A0AAV5T5S8_9BILA</name>
<dbReference type="CDD" id="cd00144">
    <property type="entry name" value="MPP_PPP_family"/>
    <property type="match status" value="1"/>
</dbReference>
<dbReference type="EMBL" id="BTSX01000003">
    <property type="protein sequence ID" value="GMS88153.1"/>
    <property type="molecule type" value="Genomic_DNA"/>
</dbReference>
<feature type="domain" description="Serine/threonine specific protein phosphatases" evidence="1">
    <location>
        <begin position="1"/>
        <end position="239"/>
    </location>
</feature>
<dbReference type="InterPro" id="IPR050341">
    <property type="entry name" value="PP1_catalytic_subunit"/>
</dbReference>
<evidence type="ECO:0000313" key="3">
    <source>
        <dbReference type="Proteomes" id="UP001432027"/>
    </source>
</evidence>
<dbReference type="SMART" id="SM00156">
    <property type="entry name" value="PP2Ac"/>
    <property type="match status" value="1"/>
</dbReference>
<dbReference type="PANTHER" id="PTHR11668:SF491">
    <property type="entry name" value="SERINE_THREONINE-PROTEIN PHOSPHATASE"/>
    <property type="match status" value="1"/>
</dbReference>
<gene>
    <name evidence="2" type="ORF">PENTCL1PPCAC_10328</name>
</gene>
<dbReference type="SUPFAM" id="SSF56300">
    <property type="entry name" value="Metallo-dependent phosphatases"/>
    <property type="match status" value="1"/>
</dbReference>
<dbReference type="InterPro" id="IPR004843">
    <property type="entry name" value="Calcineurin-like_PHP"/>
</dbReference>
<evidence type="ECO:0000313" key="2">
    <source>
        <dbReference type="EMBL" id="GMS88153.1"/>
    </source>
</evidence>
<dbReference type="PANTHER" id="PTHR11668">
    <property type="entry name" value="SERINE/THREONINE PROTEIN PHOSPHATASE"/>
    <property type="match status" value="1"/>
</dbReference>
<comment type="caution">
    <text evidence="2">The sequence shown here is derived from an EMBL/GenBank/DDBJ whole genome shotgun (WGS) entry which is preliminary data.</text>
</comment>
<dbReference type="Proteomes" id="UP001432027">
    <property type="component" value="Unassembled WGS sequence"/>
</dbReference>
<dbReference type="InterPro" id="IPR029052">
    <property type="entry name" value="Metallo-depent_PP-like"/>
</dbReference>
<keyword evidence="3" id="KW-1185">Reference proteome</keyword>
<dbReference type="Pfam" id="PF00149">
    <property type="entry name" value="Metallophos"/>
    <property type="match status" value="1"/>
</dbReference>
<proteinExistence type="predicted"/>
<dbReference type="AlphaFoldDB" id="A0AAV5T5S8"/>
<sequence>MRVFDKFHDPKKNKPGWLTQQYVFLGEYVDRGKQSLKVIAFVFLLKIKFPHEVFILRDNHECKAINRVYGFHQELTQRFDKELGNNFFHMFNEAFSYMPLACVIGDSILCMHGGISSKLTSLDEIMKIPKPLPDPNANELACDLMWADPMIGLKGYKPNAIRGVSVHFGEDVLATMLVTLNIDLIVRAHQMMMNGYNFNKRLVTVFTAASYYPDKANRGGVLQVDRQGTLGFHVIVPNTEGGGEKVFRGDHSDANELDVGYILSEADAKV</sequence>
<dbReference type="PRINTS" id="PR00114">
    <property type="entry name" value="STPHPHTASE"/>
</dbReference>
<dbReference type="InterPro" id="IPR006186">
    <property type="entry name" value="Ser/Thr-sp_prot-phosphatase"/>
</dbReference>